<gene>
    <name evidence="2" type="ORF">Q0812_08165</name>
</gene>
<sequence>MSPTWPKPVTSLSDDAALQARLSFVLEHPDMSPWLKTAVRSMLARASGDVLNDLEILNDIARLRHALSVQAAGQGAPETPREPAAETRPLSLIH</sequence>
<dbReference type="Proteomes" id="UP001169063">
    <property type="component" value="Unassembled WGS sequence"/>
</dbReference>
<comment type="caution">
    <text evidence="2">The sequence shown here is derived from an EMBL/GenBank/DDBJ whole genome shotgun (WGS) entry which is preliminary data.</text>
</comment>
<accession>A0ABT8SQ08</accession>
<keyword evidence="3" id="KW-1185">Reference proteome</keyword>
<dbReference type="RefSeq" id="WP_302109834.1">
    <property type="nucleotide sequence ID" value="NZ_JAUKTR010000003.1"/>
</dbReference>
<name>A0ABT8SQ08_9CAUL</name>
<organism evidence="2 3">
    <name type="scientific">Peiella sedimenti</name>
    <dbReference type="NCBI Taxonomy" id="3061083"/>
    <lineage>
        <taxon>Bacteria</taxon>
        <taxon>Pseudomonadati</taxon>
        <taxon>Pseudomonadota</taxon>
        <taxon>Alphaproteobacteria</taxon>
        <taxon>Caulobacterales</taxon>
        <taxon>Caulobacteraceae</taxon>
        <taxon>Peiella</taxon>
    </lineage>
</organism>
<reference evidence="2" key="1">
    <citation type="submission" date="2023-07" db="EMBL/GenBank/DDBJ databases">
        <title>Brevundimonas soil sp. nov., isolated from the soil of chemical plant.</title>
        <authorList>
            <person name="Wu N."/>
        </authorList>
    </citation>
    <scope>NUCLEOTIDE SEQUENCE</scope>
    <source>
        <strain evidence="2">XZ-24</strain>
    </source>
</reference>
<evidence type="ECO:0000313" key="3">
    <source>
        <dbReference type="Proteomes" id="UP001169063"/>
    </source>
</evidence>
<proteinExistence type="predicted"/>
<evidence type="ECO:0000313" key="2">
    <source>
        <dbReference type="EMBL" id="MDO1559402.1"/>
    </source>
</evidence>
<evidence type="ECO:0000256" key="1">
    <source>
        <dbReference type="SAM" id="MobiDB-lite"/>
    </source>
</evidence>
<feature type="region of interest" description="Disordered" evidence="1">
    <location>
        <begin position="71"/>
        <end position="94"/>
    </location>
</feature>
<dbReference type="EMBL" id="JAUKTR010000003">
    <property type="protein sequence ID" value="MDO1559402.1"/>
    <property type="molecule type" value="Genomic_DNA"/>
</dbReference>
<protein>
    <submittedName>
        <fullName evidence="2">Uncharacterized protein</fullName>
    </submittedName>
</protein>